<evidence type="ECO:0000313" key="2">
    <source>
        <dbReference type="Proteomes" id="UP001556367"/>
    </source>
</evidence>
<sequence>MKIIHQNGFNRDEFEIYRPIIHKSVLGSAHARLVSSQQTILIRCTLAIPQATFSVAHANYSQGFTDLIVDYHLNASTGSILSPETADTVHQLWREPNIPKVMDKHSSSF</sequence>
<accession>A0ABR3JWP0</accession>
<dbReference type="Gene3D" id="1.10.400.10">
    <property type="entry name" value="GI Alpha 1, domain 2-like"/>
    <property type="match status" value="1"/>
</dbReference>
<name>A0ABR3JWP0_9AGAR</name>
<dbReference type="InterPro" id="IPR011025">
    <property type="entry name" value="GproteinA_insert"/>
</dbReference>
<organism evidence="1 2">
    <name type="scientific">Hohenbuehelia grisea</name>
    <dbReference type="NCBI Taxonomy" id="104357"/>
    <lineage>
        <taxon>Eukaryota</taxon>
        <taxon>Fungi</taxon>
        <taxon>Dikarya</taxon>
        <taxon>Basidiomycota</taxon>
        <taxon>Agaricomycotina</taxon>
        <taxon>Agaricomycetes</taxon>
        <taxon>Agaricomycetidae</taxon>
        <taxon>Agaricales</taxon>
        <taxon>Pleurotineae</taxon>
        <taxon>Pleurotaceae</taxon>
        <taxon>Hohenbuehelia</taxon>
    </lineage>
</organism>
<comment type="caution">
    <text evidence="1">The sequence shown here is derived from an EMBL/GenBank/DDBJ whole genome shotgun (WGS) entry which is preliminary data.</text>
</comment>
<evidence type="ECO:0000313" key="1">
    <source>
        <dbReference type="EMBL" id="KAL0960348.1"/>
    </source>
</evidence>
<dbReference type="Proteomes" id="UP001556367">
    <property type="component" value="Unassembled WGS sequence"/>
</dbReference>
<reference evidence="2" key="1">
    <citation type="submission" date="2024-06" db="EMBL/GenBank/DDBJ databases">
        <title>Multi-omics analyses provide insights into the biosynthesis of the anticancer antibiotic pleurotin in Hohenbuehelia grisea.</title>
        <authorList>
            <person name="Weaver J.A."/>
            <person name="Alberti F."/>
        </authorList>
    </citation>
    <scope>NUCLEOTIDE SEQUENCE [LARGE SCALE GENOMIC DNA]</scope>
    <source>
        <strain evidence="2">T-177</strain>
    </source>
</reference>
<protein>
    <submittedName>
        <fullName evidence="1">Uncharacterized protein</fullName>
    </submittedName>
</protein>
<proteinExistence type="predicted"/>
<keyword evidence="2" id="KW-1185">Reference proteome</keyword>
<gene>
    <name evidence="1" type="ORF">HGRIS_011972</name>
</gene>
<dbReference type="EMBL" id="JASNQZ010000002">
    <property type="protein sequence ID" value="KAL0960348.1"/>
    <property type="molecule type" value="Genomic_DNA"/>
</dbReference>